<comment type="caution">
    <text evidence="1">The sequence shown here is derived from an EMBL/GenBank/DDBJ whole genome shotgun (WGS) entry which is preliminary data.</text>
</comment>
<organism evidence="1 2">
    <name type="scientific">Mikania micrantha</name>
    <name type="common">bitter vine</name>
    <dbReference type="NCBI Taxonomy" id="192012"/>
    <lineage>
        <taxon>Eukaryota</taxon>
        <taxon>Viridiplantae</taxon>
        <taxon>Streptophyta</taxon>
        <taxon>Embryophyta</taxon>
        <taxon>Tracheophyta</taxon>
        <taxon>Spermatophyta</taxon>
        <taxon>Magnoliopsida</taxon>
        <taxon>eudicotyledons</taxon>
        <taxon>Gunneridae</taxon>
        <taxon>Pentapetalae</taxon>
        <taxon>asterids</taxon>
        <taxon>campanulids</taxon>
        <taxon>Asterales</taxon>
        <taxon>Asteraceae</taxon>
        <taxon>Asteroideae</taxon>
        <taxon>Heliantheae alliance</taxon>
        <taxon>Eupatorieae</taxon>
        <taxon>Mikania</taxon>
    </lineage>
</organism>
<proteinExistence type="predicted"/>
<dbReference type="AlphaFoldDB" id="A0A5N6PGP9"/>
<dbReference type="Proteomes" id="UP000326396">
    <property type="component" value="Linkage Group LG12"/>
</dbReference>
<keyword evidence="2" id="KW-1185">Reference proteome</keyword>
<accession>A0A5N6PGP9</accession>
<evidence type="ECO:0000313" key="2">
    <source>
        <dbReference type="Proteomes" id="UP000326396"/>
    </source>
</evidence>
<sequence length="169" mass="19397">MSKLPLVEQQKCALKILLKFVGHKWCQLRMAPLCRTVAELKVKKKWRNEAVLVVNRHHGSDRSLGKSIYDIEVETTLCTEEKILQLYPRGMFLLSSTSGLQIEAIVTALSNIRTVAELKVKKKWQPDNFRPCSSCSLKYSFEDEKKQAAVSFSYVVSSDYIITRKQIED</sequence>
<reference evidence="1 2" key="1">
    <citation type="submission" date="2019-05" db="EMBL/GenBank/DDBJ databases">
        <title>Mikania micrantha, genome provides insights into the molecular mechanism of rapid growth.</title>
        <authorList>
            <person name="Liu B."/>
        </authorList>
    </citation>
    <scope>NUCLEOTIDE SEQUENCE [LARGE SCALE GENOMIC DNA]</scope>
    <source>
        <strain evidence="1">NLD-2019</strain>
        <tissue evidence="1">Leaf</tissue>
    </source>
</reference>
<dbReference type="EMBL" id="SZYD01000004">
    <property type="protein sequence ID" value="KAD6453163.1"/>
    <property type="molecule type" value="Genomic_DNA"/>
</dbReference>
<gene>
    <name evidence="1" type="ORF">E3N88_07868</name>
</gene>
<name>A0A5N6PGP9_9ASTR</name>
<evidence type="ECO:0000313" key="1">
    <source>
        <dbReference type="EMBL" id="KAD6453163.1"/>
    </source>
</evidence>
<protein>
    <submittedName>
        <fullName evidence="1">Uncharacterized protein</fullName>
    </submittedName>
</protein>